<dbReference type="Proteomes" id="UP000030136">
    <property type="component" value="Unassembled WGS sequence"/>
</dbReference>
<organism evidence="1 2">
    <name type="scientific">Porphyromonas crevioricanis</name>
    <dbReference type="NCBI Taxonomy" id="393921"/>
    <lineage>
        <taxon>Bacteria</taxon>
        <taxon>Pseudomonadati</taxon>
        <taxon>Bacteroidota</taxon>
        <taxon>Bacteroidia</taxon>
        <taxon>Bacteroidales</taxon>
        <taxon>Porphyromonadaceae</taxon>
        <taxon>Porphyromonas</taxon>
    </lineage>
</organism>
<sequence length="102" mass="11996">MSGCIDHREEEWILPKELLTDSEEEWTTYQERFFKPRKSQHKSGFSIDTDTLTMLRNVIGDTKAKTTLTAYIENILLEHLKEHQALLNKTAAQYKRNQTLNL</sequence>
<evidence type="ECO:0008006" key="3">
    <source>
        <dbReference type="Google" id="ProtNLM"/>
    </source>
</evidence>
<gene>
    <name evidence="1" type="ORF">HQ38_03860</name>
</gene>
<dbReference type="Pfam" id="PF11888">
    <property type="entry name" value="DUF3408"/>
    <property type="match status" value="1"/>
</dbReference>
<proteinExistence type="predicted"/>
<dbReference type="EMBL" id="JQJC01000010">
    <property type="protein sequence ID" value="KGN95420.1"/>
    <property type="molecule type" value="Genomic_DNA"/>
</dbReference>
<protein>
    <recommendedName>
        <fullName evidence="3">DUF3408 domain-containing protein</fullName>
    </recommendedName>
</protein>
<name>A0AB34PKY5_9PORP</name>
<comment type="caution">
    <text evidence="1">The sequence shown here is derived from an EMBL/GenBank/DDBJ whole genome shotgun (WGS) entry which is preliminary data.</text>
</comment>
<dbReference type="AlphaFoldDB" id="A0AB34PKY5"/>
<dbReference type="InterPro" id="IPR021823">
    <property type="entry name" value="DUF3408"/>
</dbReference>
<accession>A0AB34PKY5</accession>
<reference evidence="1 2" key="1">
    <citation type="submission" date="2014-08" db="EMBL/GenBank/DDBJ databases">
        <title>Porphyromonas crevioricanis strain:COT-253_OH1447 Genome sequencing.</title>
        <authorList>
            <person name="Wallis C."/>
            <person name="Deusch O."/>
            <person name="O'Flynn C."/>
            <person name="Davis I."/>
            <person name="Jospin G."/>
            <person name="Darling A.E."/>
            <person name="Coil D.A."/>
            <person name="Alexiev A."/>
            <person name="Horsfall A."/>
            <person name="Kirkwood N."/>
            <person name="Harris S."/>
            <person name="Eisen J.A."/>
        </authorList>
    </citation>
    <scope>NUCLEOTIDE SEQUENCE [LARGE SCALE GENOMIC DNA]</scope>
    <source>
        <strain evidence="2">COT-253 OH1447</strain>
    </source>
</reference>
<evidence type="ECO:0000313" key="1">
    <source>
        <dbReference type="EMBL" id="KGN95420.1"/>
    </source>
</evidence>
<evidence type="ECO:0000313" key="2">
    <source>
        <dbReference type="Proteomes" id="UP000030136"/>
    </source>
</evidence>